<dbReference type="InterPro" id="IPR038763">
    <property type="entry name" value="DHH_sf"/>
</dbReference>
<evidence type="ECO:0000313" key="11">
    <source>
        <dbReference type="Proteomes" id="UP000240717"/>
    </source>
</evidence>
<dbReference type="SUPFAM" id="SSF64182">
    <property type="entry name" value="DHH phosphoesterases"/>
    <property type="match status" value="1"/>
</dbReference>
<comment type="similarity">
    <text evidence="2 8">Belongs to the PPase class C family.</text>
</comment>
<dbReference type="HAMAP" id="MF_00207">
    <property type="entry name" value="PPase_C"/>
    <property type="match status" value="1"/>
</dbReference>
<dbReference type="AlphaFoldDB" id="A0A2T4Q1M9"/>
<dbReference type="NCBIfam" id="NF003877">
    <property type="entry name" value="PRK05427.1"/>
    <property type="match status" value="1"/>
</dbReference>
<organism evidence="10 11">
    <name type="scientific">Staphylococcus warneri</name>
    <dbReference type="NCBI Taxonomy" id="1292"/>
    <lineage>
        <taxon>Bacteria</taxon>
        <taxon>Bacillati</taxon>
        <taxon>Bacillota</taxon>
        <taxon>Bacilli</taxon>
        <taxon>Bacillales</taxon>
        <taxon>Staphylococcaceae</taxon>
        <taxon>Staphylococcus</taxon>
    </lineage>
</organism>
<feature type="binding site" evidence="8">
    <location>
        <position position="149"/>
    </location>
    <ligand>
        <name>Mn(2+)</name>
        <dbReference type="ChEBI" id="CHEBI:29035"/>
        <label>2</label>
    </ligand>
</feature>
<proteinExistence type="inferred from homology"/>
<dbReference type="EC" id="3.6.1.1" evidence="8"/>
<dbReference type="GO" id="GO:0004427">
    <property type="term" value="F:inorganic diphosphate phosphatase activity"/>
    <property type="evidence" value="ECO:0007669"/>
    <property type="project" value="UniProtKB-UniRule"/>
</dbReference>
<protein>
    <recommendedName>
        <fullName evidence="8">Probable manganese-dependent inorganic pyrophosphatase</fullName>
        <ecNumber evidence="8">3.6.1.1</ecNumber>
    </recommendedName>
    <alternativeName>
        <fullName evidence="8">Pyrophosphate phospho-hydrolase</fullName>
        <shortName evidence="8">PPase</shortName>
    </alternativeName>
</protein>
<accession>A0A2T4Q1M9</accession>
<evidence type="ECO:0000256" key="2">
    <source>
        <dbReference type="ARBA" id="ARBA00007350"/>
    </source>
</evidence>
<evidence type="ECO:0000259" key="9">
    <source>
        <dbReference type="SMART" id="SM01131"/>
    </source>
</evidence>
<dbReference type="InterPro" id="IPR001667">
    <property type="entry name" value="DDH_dom"/>
</dbReference>
<feature type="binding site" evidence="8">
    <location>
        <position position="75"/>
    </location>
    <ligand>
        <name>Mn(2+)</name>
        <dbReference type="ChEBI" id="CHEBI:29035"/>
        <label>2</label>
    </ligand>
</feature>
<dbReference type="InterPro" id="IPR038222">
    <property type="entry name" value="DHHA2_dom_sf"/>
</dbReference>
<dbReference type="Pfam" id="PF01368">
    <property type="entry name" value="DHH"/>
    <property type="match status" value="1"/>
</dbReference>
<feature type="binding site" evidence="8">
    <location>
        <position position="75"/>
    </location>
    <ligand>
        <name>Mn(2+)</name>
        <dbReference type="ChEBI" id="CHEBI:29035"/>
        <label>1</label>
    </ligand>
</feature>
<evidence type="ECO:0000256" key="1">
    <source>
        <dbReference type="ARBA" id="ARBA00004496"/>
    </source>
</evidence>
<keyword evidence="3 8" id="KW-0963">Cytoplasm</keyword>
<keyword evidence="5 8" id="KW-0378">Hydrolase</keyword>
<comment type="caution">
    <text evidence="10">The sequence shown here is derived from an EMBL/GenBank/DDBJ whole genome shotgun (WGS) entry which is preliminary data.</text>
</comment>
<evidence type="ECO:0000256" key="6">
    <source>
        <dbReference type="ARBA" id="ARBA00023211"/>
    </source>
</evidence>
<feature type="binding site" evidence="8">
    <location>
        <position position="9"/>
    </location>
    <ligand>
        <name>Mn(2+)</name>
        <dbReference type="ChEBI" id="CHEBI:29035"/>
        <label>1</label>
    </ligand>
</feature>
<dbReference type="RefSeq" id="WP_049423375.1">
    <property type="nucleotide sequence ID" value="NZ_JAIBNN010000005.1"/>
</dbReference>
<dbReference type="Gene3D" id="3.10.310.20">
    <property type="entry name" value="DHHA2 domain"/>
    <property type="match status" value="1"/>
</dbReference>
<dbReference type="STRING" id="1194526.A284_04410"/>
<evidence type="ECO:0000256" key="4">
    <source>
        <dbReference type="ARBA" id="ARBA00022723"/>
    </source>
</evidence>
<keyword evidence="6 8" id="KW-0464">Manganese</keyword>
<evidence type="ECO:0000313" key="10">
    <source>
        <dbReference type="EMBL" id="PTI51591.1"/>
    </source>
</evidence>
<dbReference type="PANTHER" id="PTHR12112:SF22">
    <property type="entry name" value="MANGANESE-DEPENDENT INORGANIC PYROPHOSPHATASE-RELATED"/>
    <property type="match status" value="1"/>
</dbReference>
<dbReference type="GO" id="GO:0005737">
    <property type="term" value="C:cytoplasm"/>
    <property type="evidence" value="ECO:0007669"/>
    <property type="project" value="UniProtKB-SubCell"/>
</dbReference>
<dbReference type="InterPro" id="IPR004097">
    <property type="entry name" value="DHHA2"/>
</dbReference>
<feature type="binding site" evidence="8">
    <location>
        <position position="13"/>
    </location>
    <ligand>
        <name>Mn(2+)</name>
        <dbReference type="ChEBI" id="CHEBI:29035"/>
        <label>1</label>
    </ligand>
</feature>
<dbReference type="EMBL" id="PZEV01000011">
    <property type="protein sequence ID" value="PTI51591.1"/>
    <property type="molecule type" value="Genomic_DNA"/>
</dbReference>
<evidence type="ECO:0000256" key="8">
    <source>
        <dbReference type="HAMAP-Rule" id="MF_00207"/>
    </source>
</evidence>
<keyword evidence="4 8" id="KW-0479">Metal-binding</keyword>
<sequence>MANTYIFGHKNPDTDAISSAIIMADFEQLTGNAGAKAYRLGEVGAETQYALDHFKVDAPELLEDNLDGQDVILVDHNEFQQSADTIADATIKHVVDHHRIANFETASPLYYRAEPVGCTATILYKMYKERGFEIKPEIAGLMISAIISDSLLFKSPTCTDEDVNAAKALKDIANVDLDAYGLDMLKAGASTTDKSADVLLDMDAKSFTMGDYVTRIAQVNTVDIDEVLDRKEELEKSMLESSAEEKYDLFVLVVTDIINSDSKILVVGAEKDKVGEAFNVKLEDDMAFLTGVVSRKKQVVPQITEALTK</sequence>
<dbReference type="Gene3D" id="3.90.1640.10">
    <property type="entry name" value="inorganic pyrophosphatase (n-terminal core)"/>
    <property type="match status" value="1"/>
</dbReference>
<evidence type="ECO:0000256" key="3">
    <source>
        <dbReference type="ARBA" id="ARBA00022490"/>
    </source>
</evidence>
<feature type="binding site" evidence="8">
    <location>
        <position position="97"/>
    </location>
    <ligand>
        <name>Mn(2+)</name>
        <dbReference type="ChEBI" id="CHEBI:29035"/>
        <label>2</label>
    </ligand>
</feature>
<dbReference type="Proteomes" id="UP000240717">
    <property type="component" value="Unassembled WGS sequence"/>
</dbReference>
<feature type="domain" description="DHHA2" evidence="9">
    <location>
        <begin position="181"/>
        <end position="307"/>
    </location>
</feature>
<reference evidence="10 11" key="1">
    <citation type="journal article" date="2016" name="Front. Microbiol.">
        <title>Comprehensive Phylogenetic Analysis of Bovine Non-aureus Staphylococci Species Based on Whole-Genome Sequencing.</title>
        <authorList>
            <person name="Naushad S."/>
            <person name="Barkema H.W."/>
            <person name="Luby C."/>
            <person name="Condas L.A."/>
            <person name="Nobrega D.B."/>
            <person name="Carson D.A."/>
            <person name="De Buck J."/>
        </authorList>
    </citation>
    <scope>NUCLEOTIDE SEQUENCE [LARGE SCALE GENOMIC DNA]</scope>
    <source>
        <strain evidence="10 11">SNUC 2993</strain>
    </source>
</reference>
<dbReference type="Pfam" id="PF02833">
    <property type="entry name" value="DHHA2"/>
    <property type="match status" value="1"/>
</dbReference>
<dbReference type="FunFam" id="3.10.310.20:FF:000001">
    <property type="entry name" value="Probable manganese-dependent inorganic pyrophosphatase"/>
    <property type="match status" value="1"/>
</dbReference>
<dbReference type="GO" id="GO:0030145">
    <property type="term" value="F:manganese ion binding"/>
    <property type="evidence" value="ECO:0007669"/>
    <property type="project" value="UniProtKB-UniRule"/>
</dbReference>
<comment type="cofactor">
    <cofactor evidence="8">
        <name>Mn(2+)</name>
        <dbReference type="ChEBI" id="CHEBI:29035"/>
    </cofactor>
    <text evidence="8">Binds 2 manganese ions per subunit.</text>
</comment>
<dbReference type="PANTHER" id="PTHR12112">
    <property type="entry name" value="BNIP - RELATED"/>
    <property type="match status" value="1"/>
</dbReference>
<gene>
    <name evidence="8" type="primary">ppaC</name>
    <name evidence="10" type="ORF">BU085_04810</name>
</gene>
<dbReference type="FunFam" id="3.90.1640.10:FF:000001">
    <property type="entry name" value="Probable manganese-dependent inorganic pyrophosphatase"/>
    <property type="match status" value="1"/>
</dbReference>
<name>A0A2T4Q1M9_STAWA</name>
<dbReference type="InterPro" id="IPR022934">
    <property type="entry name" value="Mn-dep_inorganic_PyrPase"/>
</dbReference>
<feature type="binding site" evidence="8">
    <location>
        <position position="15"/>
    </location>
    <ligand>
        <name>Mn(2+)</name>
        <dbReference type="ChEBI" id="CHEBI:29035"/>
        <label>2</label>
    </ligand>
</feature>
<comment type="subcellular location">
    <subcellularLocation>
        <location evidence="1 8">Cytoplasm</location>
    </subcellularLocation>
</comment>
<evidence type="ECO:0000256" key="7">
    <source>
        <dbReference type="ARBA" id="ARBA00047820"/>
    </source>
</evidence>
<comment type="catalytic activity">
    <reaction evidence="7 8">
        <text>diphosphate + H2O = 2 phosphate + H(+)</text>
        <dbReference type="Rhea" id="RHEA:24576"/>
        <dbReference type="ChEBI" id="CHEBI:15377"/>
        <dbReference type="ChEBI" id="CHEBI:15378"/>
        <dbReference type="ChEBI" id="CHEBI:33019"/>
        <dbReference type="ChEBI" id="CHEBI:43474"/>
        <dbReference type="EC" id="3.6.1.1"/>
    </reaction>
</comment>
<dbReference type="SMART" id="SM01131">
    <property type="entry name" value="DHHA2"/>
    <property type="match status" value="1"/>
</dbReference>
<evidence type="ECO:0000256" key="5">
    <source>
        <dbReference type="ARBA" id="ARBA00022801"/>
    </source>
</evidence>